<keyword evidence="2" id="KW-1185">Reference proteome</keyword>
<gene>
    <name evidence="1" type="ORF">KSX_26800</name>
</gene>
<dbReference type="EMBL" id="BNJF01000001">
    <property type="protein sequence ID" value="GHO44517.1"/>
    <property type="molecule type" value="Genomic_DNA"/>
</dbReference>
<organism evidence="1 2">
    <name type="scientific">Ktedonospora formicarum</name>
    <dbReference type="NCBI Taxonomy" id="2778364"/>
    <lineage>
        <taxon>Bacteria</taxon>
        <taxon>Bacillati</taxon>
        <taxon>Chloroflexota</taxon>
        <taxon>Ktedonobacteria</taxon>
        <taxon>Ktedonobacterales</taxon>
        <taxon>Ktedonobacteraceae</taxon>
        <taxon>Ktedonospora</taxon>
    </lineage>
</organism>
<protein>
    <submittedName>
        <fullName evidence="1">Uncharacterized protein</fullName>
    </submittedName>
</protein>
<dbReference type="AlphaFoldDB" id="A0A8J3MQ55"/>
<comment type="caution">
    <text evidence="1">The sequence shown here is derived from an EMBL/GenBank/DDBJ whole genome shotgun (WGS) entry which is preliminary data.</text>
</comment>
<sequence length="146" mass="16414">MYSPQDTLIGPIVDELADIIENQIEGVSRVYRLVPDNNPENNSAVIPLTKYDVISDTNGKLYLKMLFGIRHLVRRSRFEDNIQDCYMYLAPYLLAFSAWDNQTLNGKSMSVEVTQGGVTQYVESGQVYTALVVNVAVLTEFNIPTS</sequence>
<accession>A0A8J3MQ55</accession>
<evidence type="ECO:0000313" key="2">
    <source>
        <dbReference type="Proteomes" id="UP000612362"/>
    </source>
</evidence>
<evidence type="ECO:0000313" key="1">
    <source>
        <dbReference type="EMBL" id="GHO44517.1"/>
    </source>
</evidence>
<dbReference type="Proteomes" id="UP000612362">
    <property type="component" value="Unassembled WGS sequence"/>
</dbReference>
<name>A0A8J3MQ55_9CHLR</name>
<dbReference type="RefSeq" id="WP_220193902.1">
    <property type="nucleotide sequence ID" value="NZ_BNJF01000001.1"/>
</dbReference>
<reference evidence="1" key="1">
    <citation type="submission" date="2020-10" db="EMBL/GenBank/DDBJ databases">
        <title>Taxonomic study of unclassified bacteria belonging to the class Ktedonobacteria.</title>
        <authorList>
            <person name="Yabe S."/>
            <person name="Wang C.M."/>
            <person name="Zheng Y."/>
            <person name="Sakai Y."/>
            <person name="Cavaletti L."/>
            <person name="Monciardini P."/>
            <person name="Donadio S."/>
        </authorList>
    </citation>
    <scope>NUCLEOTIDE SEQUENCE</scope>
    <source>
        <strain evidence="1">SOSP1-1</strain>
    </source>
</reference>
<proteinExistence type="predicted"/>